<dbReference type="Pfam" id="PF25339">
    <property type="entry name" value="C2_C2CD3_N"/>
    <property type="match status" value="1"/>
</dbReference>
<name>A0A1B6E377_9HEMI</name>
<evidence type="ECO:0000313" key="2">
    <source>
        <dbReference type="EMBL" id="JAS32376.1"/>
    </source>
</evidence>
<feature type="domain" description="C2CD3 N-terminal C2" evidence="1">
    <location>
        <begin position="10"/>
        <end position="148"/>
    </location>
</feature>
<protein>
    <recommendedName>
        <fullName evidence="1">C2CD3 N-terminal C2 domain-containing protein</fullName>
    </recommendedName>
</protein>
<dbReference type="GO" id="GO:0005815">
    <property type="term" value="C:microtubule organizing center"/>
    <property type="evidence" value="ECO:0007669"/>
    <property type="project" value="TreeGrafter"/>
</dbReference>
<dbReference type="PANTHER" id="PTHR21254:SF1">
    <property type="entry name" value="C2 DOMAIN-CONTAINING PROTEIN 3"/>
    <property type="match status" value="1"/>
</dbReference>
<gene>
    <name evidence="2" type="ORF">g.36720</name>
</gene>
<dbReference type="InterPro" id="IPR057537">
    <property type="entry name" value="C2_C2CD3_N"/>
</dbReference>
<accession>A0A1B6E377</accession>
<sequence length="919" mass="106243">MIQDQKNFLILPPLTSGKLHGYLTMSVDEVLWNQNFPGNVSVECQWWGDQQMIKFRPANILQATSTKNTEIKKIFHIKTTLALFEKYLINCDTLKLLVINEDKKETIGYVYVKGLHKIVTELQYQSYFPILDSYRNRIGDLHIVFSLYLKKENEESTTNSFKTVEKDPVVRVKMKKGCDTCFKDKKLYKESNNNPKLSIPEITVPPNTQRTEYSDVIVSEILSKGQQLRNAMVMSVLEDCNIMDSGSSINVLNFNLFPHHDSQNKPSSNTIDLPKSPVKYHEKIVDFLLGKDMTEEEELKTLETFRSTSPSHSLIELLEIQNKVDAELEEPLKNDQSITCGSNSTYEDQQCIRNETTEPIHILPPVFNKLNCFRLTIKNLILTDLGQKKIKPSEKKRNLTKFKEVKIQPVTTYFIECHKDQDVINQNYPWKSKTGRFCSRRQIDNIVFFGQSTVHSVTTPFTLATLRSTLNRLTWLVFWKHFSQRSPSLLGKINFDSILLVRDLETVCTLPVETVDGVSGNVEILLELGENKKTFGNIVLEKSAMISSHKINMKKTDKEEGKFIDTKRTCIDIIKEKNKYDLSESNYLENIPLNIRDTEDNSHCIMCRALLEKCEVKSQMRPIVCTQCQTHFNLFPKSVNYLLQNQSLCTSQPPSLMTHEIMLTIENINNFPLFLINDDDIRCYVDYKFFNIDESGIVGISQETHTSKVLFCENTVNFDSYQTYELNMPLKMSLASCLSSYKPGLTFHIWQRYFKPSPRDHMVAMAYLPTIKLAMMESKFNELSTKQPILEKIKLPLVLVPSSVTIPYQNHSNFGTLEISISYRNYLFFEPKEIEHLNSNQEATSWGELGVQENTEVKSTDSLTKVFKNCGKTILKNKEKENKLTQTEIEDEVQSTKSNNYEENFKFMRRCFWTGETKK</sequence>
<dbReference type="PANTHER" id="PTHR21254">
    <property type="entry name" value="C2 DOMAIN-CONTAINING PROTEIN 3"/>
    <property type="match status" value="1"/>
</dbReference>
<organism evidence="2">
    <name type="scientific">Clastoptera arizonana</name>
    <name type="common">Arizona spittle bug</name>
    <dbReference type="NCBI Taxonomy" id="38151"/>
    <lineage>
        <taxon>Eukaryota</taxon>
        <taxon>Metazoa</taxon>
        <taxon>Ecdysozoa</taxon>
        <taxon>Arthropoda</taxon>
        <taxon>Hexapoda</taxon>
        <taxon>Insecta</taxon>
        <taxon>Pterygota</taxon>
        <taxon>Neoptera</taxon>
        <taxon>Paraneoptera</taxon>
        <taxon>Hemiptera</taxon>
        <taxon>Auchenorrhyncha</taxon>
        <taxon>Cercopoidea</taxon>
        <taxon>Clastopteridae</taxon>
        <taxon>Clastoptera</taxon>
    </lineage>
</organism>
<dbReference type="EMBL" id="GEDC01004922">
    <property type="protein sequence ID" value="JAS32376.1"/>
    <property type="molecule type" value="Transcribed_RNA"/>
</dbReference>
<dbReference type="AlphaFoldDB" id="A0A1B6E377"/>
<reference evidence="2" key="1">
    <citation type="submission" date="2015-12" db="EMBL/GenBank/DDBJ databases">
        <title>De novo transcriptome assembly of four potential Pierce s Disease insect vectors from Arizona vineyards.</title>
        <authorList>
            <person name="Tassone E.E."/>
        </authorList>
    </citation>
    <scope>NUCLEOTIDE SEQUENCE</scope>
</reference>
<evidence type="ECO:0000259" key="1">
    <source>
        <dbReference type="Pfam" id="PF25339"/>
    </source>
</evidence>
<proteinExistence type="predicted"/>
<dbReference type="GO" id="GO:0060271">
    <property type="term" value="P:cilium assembly"/>
    <property type="evidence" value="ECO:0007669"/>
    <property type="project" value="TreeGrafter"/>
</dbReference>